<feature type="compositionally biased region" description="Polar residues" evidence="1">
    <location>
        <begin position="260"/>
        <end position="274"/>
    </location>
</feature>
<feature type="compositionally biased region" description="Polar residues" evidence="1">
    <location>
        <begin position="1040"/>
        <end position="1051"/>
    </location>
</feature>
<comment type="caution">
    <text evidence="5">The sequence shown here is derived from an EMBL/GenBank/DDBJ whole genome shotgun (WGS) entry which is preliminary data.</text>
</comment>
<evidence type="ECO:0000259" key="4">
    <source>
        <dbReference type="Pfam" id="PF24345"/>
    </source>
</evidence>
<feature type="region of interest" description="Disordered" evidence="1">
    <location>
        <begin position="489"/>
        <end position="515"/>
    </location>
</feature>
<evidence type="ECO:0000313" key="6">
    <source>
        <dbReference type="Proteomes" id="UP000288859"/>
    </source>
</evidence>
<dbReference type="InterPro" id="IPR056223">
    <property type="entry name" value="PH_24"/>
</dbReference>
<feature type="compositionally biased region" description="Basic and acidic residues" evidence="1">
    <location>
        <begin position="33"/>
        <end position="54"/>
    </location>
</feature>
<proteinExistence type="predicted"/>
<feature type="region of interest" description="Disordered" evidence="1">
    <location>
        <begin position="322"/>
        <end position="468"/>
    </location>
</feature>
<dbReference type="Pfam" id="PF24345">
    <property type="entry name" value="PH_24"/>
    <property type="match status" value="1"/>
</dbReference>
<feature type="compositionally biased region" description="Polar residues" evidence="1">
    <location>
        <begin position="1000"/>
        <end position="1014"/>
    </location>
</feature>
<evidence type="ECO:0000256" key="1">
    <source>
        <dbReference type="SAM" id="MobiDB-lite"/>
    </source>
</evidence>
<dbReference type="OrthoDB" id="5408934at2759"/>
<feature type="compositionally biased region" description="Polar residues" evidence="1">
    <location>
        <begin position="1327"/>
        <end position="1342"/>
    </location>
</feature>
<feature type="region of interest" description="Disordered" evidence="1">
    <location>
        <begin position="1579"/>
        <end position="1633"/>
    </location>
</feature>
<feature type="compositionally biased region" description="Basic and acidic residues" evidence="1">
    <location>
        <begin position="1226"/>
        <end position="1237"/>
    </location>
</feature>
<dbReference type="InterPro" id="IPR056416">
    <property type="entry name" value="DH_2_fung"/>
</dbReference>
<feature type="compositionally biased region" description="Low complexity" evidence="1">
    <location>
        <begin position="1270"/>
        <end position="1290"/>
    </location>
</feature>
<feature type="compositionally biased region" description="Basic and acidic residues" evidence="1">
    <location>
        <begin position="218"/>
        <end position="234"/>
    </location>
</feature>
<feature type="region of interest" description="Disordered" evidence="1">
    <location>
        <begin position="1663"/>
        <end position="1728"/>
    </location>
</feature>
<feature type="compositionally biased region" description="Low complexity" evidence="1">
    <location>
        <begin position="419"/>
        <end position="431"/>
    </location>
</feature>
<feature type="compositionally biased region" description="Polar residues" evidence="1">
    <location>
        <begin position="1151"/>
        <end position="1166"/>
    </location>
</feature>
<evidence type="ECO:0000259" key="3">
    <source>
        <dbReference type="Pfam" id="PF24344"/>
    </source>
</evidence>
<feature type="region of interest" description="Disordered" evidence="1">
    <location>
        <begin position="947"/>
        <end position="981"/>
    </location>
</feature>
<feature type="compositionally biased region" description="Polar residues" evidence="1">
    <location>
        <begin position="1103"/>
        <end position="1121"/>
    </location>
</feature>
<feature type="compositionally biased region" description="Basic and acidic residues" evidence="1">
    <location>
        <begin position="1180"/>
        <end position="1194"/>
    </location>
</feature>
<feature type="compositionally biased region" description="Low complexity" evidence="1">
    <location>
        <begin position="1167"/>
        <end position="1179"/>
    </location>
</feature>
<sequence length="1816" mass="198212">MSEIRAPTPLEYQSRQRNLSALAEPPPSMRTDLVSDSHRKPTRKARPDKIDSLKSHNVATGNLASISVQDRIRQWQTQGAANALDPDTISLCSATPSASAHVEPVARNERTGRSAARSREGTRHTASASEARSTSAPRKRIVSDDHWKAKQKAKISKSSSSRSKLKSHPRNWDPTYTSSSIVNARDKKDTMSNPYFSSVMPGEVDIGSPPDLYTSLEPDMHHQHDGRWSNHDGESNSDLDLARRLASTSLYSEDFDVKSDTSIQPEDFNGTPQRPSKYVETLAKLSPSPQPDLLPRPKRGTLFGKTKEIFIKSEEPQINNRLPSIEAWLDEQPDPFVDSHVQGDLPPVDMPQPLKKRHERRRSSKDPSPTVDPNKIWDSVGNPTDVEGSPLDRTKSRPSRRRTPSSSGTCTPKQTDIGPSHLADASPSPSSLRRRGARLRRSKEISMSDAAQLSKMCSPLPDLPEENMSQAKLPLDDPARLLSLTEYHPVTDTSPEPLPNENRNLEGSNEGRTENHQLKRRLTTHEDLMSVLSMPTKGRSIRSARSIRHSHRSKASHTAQEVLAGLLADEEKYTRELRTLVDGVIPVLLQTILSKTDAAAAAGLFTTSQSAESDGSFTKPIIEMGIALERLKSLHGRIPFENVDNLLRWAQTAQKAYNDYLLAWRLGFQDVVVNLAPWENSPPTENGMTRDETGDVIDVQGKKVDVAYLLKRPLVRVKGLGKTFANIRDECQNPLATQVATTYADLTALAKRRFQEEQARLEDEAAAYIDATRARDVRTLAPIAGVVVNKERRVKARDFFNLTIYHKSGQRLDCGVELIYRDNARGKPEGGDVLICEVDNCGKWLLFPPVDWSSISARRGEGGVDLVIMIRGRAGLGEEWHELLALNTDDPEAVAEWMNMLGSSPLPPRLNRTSSFVKKTQSVTASALQAHEAVQALEEEVDIDKSIDFDTPLGEPSVIGKRSEVSRRSLPSESTRPGRLLQGLNLGGALAVKPLAVGSTQVPGSSVLSSRSNNIPTSQIGTSSSPSSPRSITRKPAPQSPSRNEPSSTIPSFKPMSPYSVPLAKSTSVEDQTKLNKMEISPKQQWAPSTPERSSEPKPVASESRSTGGPEQLKVQASQEMTIPKAERPNYNRTLSSTPSRELPTVAKLRPNSSTTNLVGNSPPLNVTQSPTVSPQQSSKQEREGRRASRRQPETEEAPQPPPHNSAQQHKSRADNGPNWEIIGRSADEKALDEKSHNKLALGPKVAPSTPDKPSRRRTSSPLKHEYAPSPSSDSSSNYDSDSGSESSSETSDDMALERGDVPTPLVSIKGVEHRSLKHSRPPPPSSSAGTRTLAPSDSASQGPYRKVPSSSTLSPGQRHKAIALICSWSDRGVWEQIHPDECSIVVSPGLIEAFEMSAAHSEPQTKVAKGNSDDSQSRSSSIAQQPLVAFELTPIVPLRRGTALDISIRSPPTSNSKILTTNNVMFRSRNSEECEALYGMINWARCNNLTYIQLQMARPNRQPSVSFNVKQAGHARSRSSSWFSFGNARKNSYRASSAPTMTSMDQSVDSSGTMTSAFSALKRFRANSGFNLNRSSVVRRSAGSAGPRSIYSSSSGTNSGSGSSTPVPSQIGFVPGKDGPNVPSTSAAAANGGGMINMTKIRLYVRKGQQWENLGAARLTVLPAPGQPQESRNVTPHRGGSVVDPSPPVTPQHGRSPSSVMTAGLPGQNRGPRLPSSSNTPHRVHGNGREKRILIVKNKHKDTVLLDTVLGESCFEKIMQTGIAVKVWIEDDTIAHTGGVTLGKEKVYMMQFPTTKEAGWVFGLCGTYRYGSATT</sequence>
<organism evidence="5 6">
    <name type="scientific">Exophiala mesophila</name>
    <name type="common">Black yeast-like fungus</name>
    <dbReference type="NCBI Taxonomy" id="212818"/>
    <lineage>
        <taxon>Eukaryota</taxon>
        <taxon>Fungi</taxon>
        <taxon>Dikarya</taxon>
        <taxon>Ascomycota</taxon>
        <taxon>Pezizomycotina</taxon>
        <taxon>Eurotiomycetes</taxon>
        <taxon>Chaetothyriomycetidae</taxon>
        <taxon>Chaetothyriales</taxon>
        <taxon>Herpotrichiellaceae</taxon>
        <taxon>Exophiala</taxon>
    </lineage>
</organism>
<feature type="compositionally biased region" description="Basic and acidic residues" evidence="1">
    <location>
        <begin position="104"/>
        <end position="123"/>
    </location>
</feature>
<feature type="domain" description="DBL homology" evidence="2">
    <location>
        <begin position="556"/>
        <end position="753"/>
    </location>
</feature>
<feature type="region of interest" description="Disordered" evidence="1">
    <location>
        <begin position="1399"/>
        <end position="1423"/>
    </location>
</feature>
<feature type="region of interest" description="Disordered" evidence="1">
    <location>
        <begin position="217"/>
        <end position="237"/>
    </location>
</feature>
<feature type="region of interest" description="Disordered" evidence="1">
    <location>
        <begin position="1"/>
        <end position="65"/>
    </location>
</feature>
<accession>A0A438N574</accession>
<feature type="compositionally biased region" description="Basic residues" evidence="1">
    <location>
        <begin position="432"/>
        <end position="441"/>
    </location>
</feature>
<dbReference type="VEuPathDB" id="FungiDB:PV10_01369"/>
<reference evidence="5 6" key="1">
    <citation type="submission" date="2017-03" db="EMBL/GenBank/DDBJ databases">
        <title>Genomes of endolithic fungi from Antarctica.</title>
        <authorList>
            <person name="Coleine C."/>
            <person name="Masonjones S."/>
            <person name="Stajich J.E."/>
        </authorList>
    </citation>
    <scope>NUCLEOTIDE SEQUENCE [LARGE SCALE GENOMIC DNA]</scope>
    <source>
        <strain evidence="5 6">CCFEE 6314</strain>
    </source>
</reference>
<feature type="compositionally biased region" description="Polar residues" evidence="1">
    <location>
        <begin position="1082"/>
        <end position="1092"/>
    </location>
</feature>
<feature type="region of interest" description="Disordered" evidence="1">
    <location>
        <begin position="79"/>
        <end position="193"/>
    </location>
</feature>
<feature type="domain" description="PH" evidence="3">
    <location>
        <begin position="768"/>
        <end position="909"/>
    </location>
</feature>
<evidence type="ECO:0000313" key="5">
    <source>
        <dbReference type="EMBL" id="RVX70887.1"/>
    </source>
</evidence>
<dbReference type="InterPro" id="IPR056222">
    <property type="entry name" value="PH_23"/>
</dbReference>
<feature type="domain" description="PH" evidence="4">
    <location>
        <begin position="1356"/>
        <end position="1499"/>
    </location>
</feature>
<feature type="compositionally biased region" description="Low complexity" evidence="1">
    <location>
        <begin position="124"/>
        <end position="136"/>
    </location>
</feature>
<evidence type="ECO:0000259" key="2">
    <source>
        <dbReference type="Pfam" id="PF24340"/>
    </source>
</evidence>
<feature type="compositionally biased region" description="Polar residues" evidence="1">
    <location>
        <begin position="55"/>
        <end position="65"/>
    </location>
</feature>
<protein>
    <recommendedName>
        <fullName evidence="7">PI-PLC Y-box domain-containing protein</fullName>
    </recommendedName>
</protein>
<feature type="compositionally biased region" description="Low complexity" evidence="1">
    <location>
        <begin position="1579"/>
        <end position="1606"/>
    </location>
</feature>
<dbReference type="Pfam" id="PF24344">
    <property type="entry name" value="PH_23"/>
    <property type="match status" value="1"/>
</dbReference>
<dbReference type="Proteomes" id="UP000288859">
    <property type="component" value="Unassembled WGS sequence"/>
</dbReference>
<feature type="compositionally biased region" description="Low complexity" evidence="1">
    <location>
        <begin position="1015"/>
        <end position="1031"/>
    </location>
</feature>
<feature type="region of interest" description="Disordered" evidence="1">
    <location>
        <begin position="1000"/>
        <end position="1357"/>
    </location>
</feature>
<evidence type="ECO:0008006" key="7">
    <source>
        <dbReference type="Google" id="ProtNLM"/>
    </source>
</evidence>
<name>A0A438N574_EXOME</name>
<dbReference type="EMBL" id="NAJM01000020">
    <property type="protein sequence ID" value="RVX70887.1"/>
    <property type="molecule type" value="Genomic_DNA"/>
</dbReference>
<feature type="region of interest" description="Disordered" evidence="1">
    <location>
        <begin position="256"/>
        <end position="276"/>
    </location>
</feature>
<feature type="compositionally biased region" description="Polar residues" evidence="1">
    <location>
        <begin position="1131"/>
        <end position="1140"/>
    </location>
</feature>
<gene>
    <name evidence="5" type="ORF">B0A52_06044</name>
</gene>
<dbReference type="Pfam" id="PF24340">
    <property type="entry name" value="DH_2"/>
    <property type="match status" value="1"/>
</dbReference>
<feature type="compositionally biased region" description="Basic residues" evidence="1">
    <location>
        <begin position="354"/>
        <end position="363"/>
    </location>
</feature>